<gene>
    <name evidence="7" type="ORF">M8523_11955</name>
</gene>
<dbReference type="Proteomes" id="UP001165667">
    <property type="component" value="Unassembled WGS sequence"/>
</dbReference>
<organism evidence="7 8">
    <name type="scientific">Lichenifustis flavocetrariae</name>
    <dbReference type="NCBI Taxonomy" id="2949735"/>
    <lineage>
        <taxon>Bacteria</taxon>
        <taxon>Pseudomonadati</taxon>
        <taxon>Pseudomonadota</taxon>
        <taxon>Alphaproteobacteria</taxon>
        <taxon>Hyphomicrobiales</taxon>
        <taxon>Lichenihabitantaceae</taxon>
        <taxon>Lichenifustis</taxon>
    </lineage>
</organism>
<name>A0AA42CMT9_9HYPH</name>
<feature type="transmembrane region" description="Helical" evidence="6">
    <location>
        <begin position="291"/>
        <end position="310"/>
    </location>
</feature>
<evidence type="ECO:0000256" key="6">
    <source>
        <dbReference type="SAM" id="Phobius"/>
    </source>
</evidence>
<feature type="transmembrane region" description="Helical" evidence="6">
    <location>
        <begin position="93"/>
        <end position="113"/>
    </location>
</feature>
<feature type="transmembrane region" description="Helical" evidence="6">
    <location>
        <begin position="69"/>
        <end position="87"/>
    </location>
</feature>
<comment type="subcellular location">
    <subcellularLocation>
        <location evidence="1">Cell membrane</location>
        <topology evidence="1">Multi-pass membrane protein</topology>
    </subcellularLocation>
</comment>
<dbReference type="CDD" id="cd06579">
    <property type="entry name" value="TM_PBP1_transp_AraH_like"/>
    <property type="match status" value="1"/>
</dbReference>
<dbReference type="GO" id="GO:0005886">
    <property type="term" value="C:plasma membrane"/>
    <property type="evidence" value="ECO:0007669"/>
    <property type="project" value="UniProtKB-SubCell"/>
</dbReference>
<keyword evidence="4 6" id="KW-1133">Transmembrane helix</keyword>
<feature type="transmembrane region" description="Helical" evidence="6">
    <location>
        <begin position="202"/>
        <end position="231"/>
    </location>
</feature>
<evidence type="ECO:0000313" key="7">
    <source>
        <dbReference type="EMBL" id="MCW6508732.1"/>
    </source>
</evidence>
<feature type="transmembrane region" description="Helical" evidence="6">
    <location>
        <begin position="120"/>
        <end position="138"/>
    </location>
</feature>
<sequence length="322" mass="33329">MQVVMRQMQTDWFGPLAVTVLAVAIIGTAAPPFLSTLNVQVLLFALATNTLIAFSQMIIIAVGQMNLSVGAIGGLSAIAFAGMMQVWGLPAPFAAVLALGIGIAAGALNGIFIARTGISAFVITLASLSVFKGINSGITRAQPFYGIPETVKAFGNNVMIGPLPWLILPTVLVILGLWFLLNRMPLGRAILAVGGNTHAAELSGISVSFTVVAAHAISGCLAALAGIMLVARLQIGQPSIGDDWLILSFAAPVIGGAVLSGGHVSVAATVLGVAIVAIITQALVLFHIDPYLVQVVLGAMILWAVGVNRWRELRIAKSAKRI</sequence>
<dbReference type="PANTHER" id="PTHR32196">
    <property type="entry name" value="ABC TRANSPORTER PERMEASE PROTEIN YPHD-RELATED-RELATED"/>
    <property type="match status" value="1"/>
</dbReference>
<feature type="transmembrane region" description="Helical" evidence="6">
    <location>
        <begin position="158"/>
        <end position="181"/>
    </location>
</feature>
<evidence type="ECO:0000256" key="5">
    <source>
        <dbReference type="ARBA" id="ARBA00023136"/>
    </source>
</evidence>
<accession>A0AA42CMT9</accession>
<feature type="transmembrane region" description="Helical" evidence="6">
    <location>
        <begin position="12"/>
        <end position="34"/>
    </location>
</feature>
<evidence type="ECO:0000313" key="8">
    <source>
        <dbReference type="Proteomes" id="UP001165667"/>
    </source>
</evidence>
<dbReference type="RefSeq" id="WP_282585104.1">
    <property type="nucleotide sequence ID" value="NZ_JAMOIM010000007.1"/>
</dbReference>
<keyword evidence="3 6" id="KW-0812">Transmembrane</keyword>
<keyword evidence="5 6" id="KW-0472">Membrane</keyword>
<dbReference type="InterPro" id="IPR001851">
    <property type="entry name" value="ABC_transp_permease"/>
</dbReference>
<dbReference type="EMBL" id="JAMOIM010000007">
    <property type="protein sequence ID" value="MCW6508732.1"/>
    <property type="molecule type" value="Genomic_DNA"/>
</dbReference>
<evidence type="ECO:0000256" key="1">
    <source>
        <dbReference type="ARBA" id="ARBA00004651"/>
    </source>
</evidence>
<feature type="transmembrane region" description="Helical" evidence="6">
    <location>
        <begin position="243"/>
        <end position="259"/>
    </location>
</feature>
<feature type="transmembrane region" description="Helical" evidence="6">
    <location>
        <begin position="266"/>
        <end position="285"/>
    </location>
</feature>
<dbReference type="Pfam" id="PF02653">
    <property type="entry name" value="BPD_transp_2"/>
    <property type="match status" value="1"/>
</dbReference>
<comment type="caution">
    <text evidence="7">The sequence shown here is derived from an EMBL/GenBank/DDBJ whole genome shotgun (WGS) entry which is preliminary data.</text>
</comment>
<evidence type="ECO:0000256" key="2">
    <source>
        <dbReference type="ARBA" id="ARBA00022475"/>
    </source>
</evidence>
<reference evidence="7" key="1">
    <citation type="submission" date="2022-05" db="EMBL/GenBank/DDBJ databases">
        <authorList>
            <person name="Pankratov T."/>
        </authorList>
    </citation>
    <scope>NUCLEOTIDE SEQUENCE</scope>
    <source>
        <strain evidence="7">BP6-180914</strain>
    </source>
</reference>
<dbReference type="AlphaFoldDB" id="A0AA42CMT9"/>
<proteinExistence type="predicted"/>
<dbReference type="GO" id="GO:0022857">
    <property type="term" value="F:transmembrane transporter activity"/>
    <property type="evidence" value="ECO:0007669"/>
    <property type="project" value="InterPro"/>
</dbReference>
<feature type="transmembrane region" description="Helical" evidence="6">
    <location>
        <begin position="40"/>
        <end position="62"/>
    </location>
</feature>
<protein>
    <submittedName>
        <fullName evidence="7">ABC transporter permease</fullName>
    </submittedName>
</protein>
<evidence type="ECO:0000256" key="4">
    <source>
        <dbReference type="ARBA" id="ARBA00022989"/>
    </source>
</evidence>
<keyword evidence="8" id="KW-1185">Reference proteome</keyword>
<keyword evidence="2" id="KW-1003">Cell membrane</keyword>
<evidence type="ECO:0000256" key="3">
    <source>
        <dbReference type="ARBA" id="ARBA00022692"/>
    </source>
</evidence>